<evidence type="ECO:0000256" key="1">
    <source>
        <dbReference type="ARBA" id="ARBA00004922"/>
    </source>
</evidence>
<evidence type="ECO:0000256" key="6">
    <source>
        <dbReference type="ARBA" id="ARBA00022737"/>
    </source>
</evidence>
<dbReference type="Pfam" id="PF13432">
    <property type="entry name" value="TPR_16"/>
    <property type="match status" value="1"/>
</dbReference>
<feature type="domain" description="O-GlcNAc transferase C-terminal" evidence="9">
    <location>
        <begin position="509"/>
        <end position="667"/>
    </location>
</feature>
<dbReference type="Gene3D" id="3.40.50.2000">
    <property type="entry name" value="Glycogen Phosphorylase B"/>
    <property type="match status" value="1"/>
</dbReference>
<keyword evidence="7 8" id="KW-0802">TPR repeat</keyword>
<name>A0A515EM25_9BURK</name>
<gene>
    <name evidence="10" type="ORF">EXZ61_05670</name>
</gene>
<dbReference type="SUPFAM" id="SSF48452">
    <property type="entry name" value="TPR-like"/>
    <property type="match status" value="1"/>
</dbReference>
<dbReference type="InterPro" id="IPR011990">
    <property type="entry name" value="TPR-like_helical_dom_sf"/>
</dbReference>
<dbReference type="PANTHER" id="PTHR44835">
    <property type="entry name" value="UDP-N-ACETYLGLUCOSAMINE--PEPTIDE N-ACETYLGLUCOSAMINYLTRANSFERASE SPINDLY-RELATED"/>
    <property type="match status" value="1"/>
</dbReference>
<proteinExistence type="inferred from homology"/>
<evidence type="ECO:0000256" key="4">
    <source>
        <dbReference type="ARBA" id="ARBA00022676"/>
    </source>
</evidence>
<organism evidence="10 11">
    <name type="scientific">Rhodoferax aquaticus</name>
    <dbReference type="NCBI Taxonomy" id="2527691"/>
    <lineage>
        <taxon>Bacteria</taxon>
        <taxon>Pseudomonadati</taxon>
        <taxon>Pseudomonadota</taxon>
        <taxon>Betaproteobacteria</taxon>
        <taxon>Burkholderiales</taxon>
        <taxon>Comamonadaceae</taxon>
        <taxon>Rhodoferax</taxon>
    </lineage>
</organism>
<dbReference type="Proteomes" id="UP000317365">
    <property type="component" value="Chromosome"/>
</dbReference>
<feature type="repeat" description="TPR" evidence="8">
    <location>
        <begin position="251"/>
        <end position="284"/>
    </location>
</feature>
<dbReference type="Gene3D" id="1.25.40.10">
    <property type="entry name" value="Tetratricopeptide repeat domain"/>
    <property type="match status" value="2"/>
</dbReference>
<evidence type="ECO:0000256" key="8">
    <source>
        <dbReference type="PROSITE-ProRule" id="PRU00339"/>
    </source>
</evidence>
<dbReference type="PANTHER" id="PTHR44835:SF1">
    <property type="entry name" value="PROTEIN O-GLCNAC TRANSFERASE"/>
    <property type="match status" value="1"/>
</dbReference>
<evidence type="ECO:0000256" key="2">
    <source>
        <dbReference type="ARBA" id="ARBA00005386"/>
    </source>
</evidence>
<evidence type="ECO:0000256" key="5">
    <source>
        <dbReference type="ARBA" id="ARBA00022679"/>
    </source>
</evidence>
<dbReference type="Gene3D" id="3.40.50.11380">
    <property type="match status" value="1"/>
</dbReference>
<evidence type="ECO:0000313" key="10">
    <source>
        <dbReference type="EMBL" id="QDL53701.1"/>
    </source>
</evidence>
<dbReference type="InterPro" id="IPR051939">
    <property type="entry name" value="Glycosyltr_41/O-GlcNAc_trsf"/>
</dbReference>
<dbReference type="EC" id="2.4.1.255" evidence="3"/>
<evidence type="ECO:0000256" key="3">
    <source>
        <dbReference type="ARBA" id="ARBA00011970"/>
    </source>
</evidence>
<dbReference type="PROSITE" id="PS50005">
    <property type="entry name" value="TPR"/>
    <property type="match status" value="1"/>
</dbReference>
<evidence type="ECO:0000259" key="9">
    <source>
        <dbReference type="Pfam" id="PF13844"/>
    </source>
</evidence>
<protein>
    <recommendedName>
        <fullName evidence="3">protein O-GlcNAc transferase</fullName>
        <ecNumber evidence="3">2.4.1.255</ecNumber>
    </recommendedName>
</protein>
<dbReference type="SMART" id="SM00028">
    <property type="entry name" value="TPR"/>
    <property type="match status" value="3"/>
</dbReference>
<evidence type="ECO:0000256" key="7">
    <source>
        <dbReference type="ARBA" id="ARBA00022803"/>
    </source>
</evidence>
<comment type="pathway">
    <text evidence="1">Protein modification; protein glycosylation.</text>
</comment>
<evidence type="ECO:0000313" key="11">
    <source>
        <dbReference type="Proteomes" id="UP000317365"/>
    </source>
</evidence>
<dbReference type="GO" id="GO:0097363">
    <property type="term" value="F:protein O-acetylglucosaminyltransferase activity"/>
    <property type="evidence" value="ECO:0007669"/>
    <property type="project" value="UniProtKB-EC"/>
</dbReference>
<reference evidence="11" key="1">
    <citation type="submission" date="2019-02" db="EMBL/GenBank/DDBJ databases">
        <title>Complete genome sequence of Rhodoferax sp. Gr-4.</title>
        <authorList>
            <person name="Jin L."/>
        </authorList>
    </citation>
    <scope>NUCLEOTIDE SEQUENCE [LARGE SCALE GENOMIC DNA]</scope>
    <source>
        <strain evidence="11">Gr-4</strain>
    </source>
</reference>
<reference evidence="11" key="2">
    <citation type="journal article" date="2020" name="Int. J. Syst. Evol. Microbiol.">
        <title>Genomic insights into a novel species Rhodoferax aquaticus sp. nov., isolated from freshwater.</title>
        <authorList>
            <person name="Li T."/>
            <person name="Zhuo Y."/>
            <person name="Jin C.Z."/>
            <person name="Wu X."/>
            <person name="Ko S.R."/>
            <person name="Jin F.J."/>
            <person name="Ahn C.Y."/>
            <person name="Oh H.M."/>
            <person name="Lee H.G."/>
            <person name="Jin L."/>
        </authorList>
    </citation>
    <scope>NUCLEOTIDE SEQUENCE [LARGE SCALE GENOMIC DNA]</scope>
    <source>
        <strain evidence="11">Gr-4</strain>
    </source>
</reference>
<keyword evidence="5" id="KW-0808">Transferase</keyword>
<dbReference type="EMBL" id="CP036282">
    <property type="protein sequence ID" value="QDL53701.1"/>
    <property type="molecule type" value="Genomic_DNA"/>
</dbReference>
<accession>A0A515EM25</accession>
<dbReference type="KEGG" id="rhg:EXZ61_05670"/>
<feature type="domain" description="O-GlcNAc transferase C-terminal" evidence="9">
    <location>
        <begin position="326"/>
        <end position="485"/>
    </location>
</feature>
<dbReference type="Pfam" id="PF13844">
    <property type="entry name" value="Glyco_transf_41"/>
    <property type="match status" value="2"/>
</dbReference>
<comment type="similarity">
    <text evidence="2">Belongs to the glycosyltransferase 41 family. O-GlcNAc transferase subfamily.</text>
</comment>
<dbReference type="InterPro" id="IPR029489">
    <property type="entry name" value="OGT/SEC/SPY_C"/>
</dbReference>
<keyword evidence="4" id="KW-0328">Glycosyltransferase</keyword>
<keyword evidence="11" id="KW-1185">Reference proteome</keyword>
<dbReference type="InterPro" id="IPR019734">
    <property type="entry name" value="TPR_rpt"/>
</dbReference>
<sequence>MLSMQSAPIGSYVAQELPSVPSHIDDALRAARERVLQTALEHGESYHRAGMLVEAEEFYRTILQEDPEHAQAHHRLGLLAVHAKQPEQGVLLLKKALALCPESMSFRLDLADALIQSQCLLQAWTVLNDSPDKPGYATALIPLLLDLSEAMEVSKSAGGVYAASSLKRKADKRYQALRASKTKMHEQAAATQLLAQEKFQALEALALDLLFKCPMDNFCWELFGLALFQGRGGKGADACLRRAVALAPTVAENQYNLGGVLTIQGKLQEAEDAFRSALRIDPQDALAHMNLLFCLSHNATVGAQQLFEEHRRFGEVFEAPLRKSWPKHANDRNPQRVIRVGFVSPDFRTHVVAKFILPMFERLAKDTSLTLIAYYTLATVDEVTTQIRGHFAQWNHVAGMSDEALAATILADQVDILVDLSGHTRFNRLLAFARKPAPVQVSWIGYPGTTGLTGMDYYLVDKVLCPPESPIEQQFTEKLVRLPTCGLIQPEAGLPDPGPLPALRNGGLTLGSFNRIGKITPESVALWAKLLHALPSARLLVGDVNFDDGVDLRLIASFESLGIDRQRLRLEPRRDIQGYLALHQEVDFCLDTTPYGGGTTTYHALHMGVPTLTLFGDTLTRRLGLCILTHYGCEQFAADNEQHFVEKGVYWSEHLHELAAVRASLAEKVRLHQEAQVQQQRMVDGISRAFRTMWKRWCAGLPAESFDA</sequence>
<keyword evidence="6" id="KW-0677">Repeat</keyword>
<dbReference type="PROSITE" id="PS50293">
    <property type="entry name" value="TPR_REGION"/>
    <property type="match status" value="1"/>
</dbReference>
<dbReference type="AlphaFoldDB" id="A0A515EM25"/>